<dbReference type="InterPro" id="IPR011127">
    <property type="entry name" value="Dala_Dala_lig_N"/>
</dbReference>
<dbReference type="Gene3D" id="3.30.470.20">
    <property type="entry name" value="ATP-grasp fold, B domain"/>
    <property type="match status" value="1"/>
</dbReference>
<keyword evidence="6 13" id="KW-0067">ATP-binding</keyword>
<dbReference type="EMBL" id="MHIM01000031">
    <property type="protein sequence ID" value="OGY51797.1"/>
    <property type="molecule type" value="Genomic_DNA"/>
</dbReference>
<dbReference type="InterPro" id="IPR016185">
    <property type="entry name" value="PreATP-grasp_dom_sf"/>
</dbReference>
<dbReference type="InterPro" id="IPR005905">
    <property type="entry name" value="D_ala_D_ala"/>
</dbReference>
<sequence>MTDKIKIGVVFGGTSNEREVSLFSGSQIINNLNKEKYDIRTYDSKINLKELISDCLDKKIDFCLIALHGRGGEDGSIQGMLDLLKMPYSGSGTISSALCLDKSLAKKIVKLSGLLVPNDLIIKKNDWQNNKNGLSETILNSFKLPLVVKPNSAGSSVGVNIVKNENQLIEAIEESFWHDQVIILEEYLKGLEVTAPILGDRALPLIEIIPTNEFFDYEAKYTVGQCQEIIPARLSNELTKEVQQQALKIAEILKCQGLSRIDFIIRDKEIFFLETNTIPGMTANSLCPKSAQADGLNFSDLLDKIIELALKK</sequence>
<dbReference type="EC" id="6.3.2.4" evidence="10"/>
<dbReference type="GO" id="GO:0008716">
    <property type="term" value="F:D-alanine-D-alanine ligase activity"/>
    <property type="evidence" value="ECO:0007669"/>
    <property type="project" value="UniProtKB-UniRule"/>
</dbReference>
<feature type="domain" description="ATP-grasp" evidence="14">
    <location>
        <begin position="106"/>
        <end position="307"/>
    </location>
</feature>
<keyword evidence="12" id="KW-0479">Metal-binding</keyword>
<feature type="binding site" evidence="12">
    <location>
        <position position="276"/>
    </location>
    <ligand>
        <name>Mg(2+)</name>
        <dbReference type="ChEBI" id="CHEBI:18420"/>
        <label>2</label>
    </ligand>
</feature>
<evidence type="ECO:0000256" key="5">
    <source>
        <dbReference type="ARBA" id="ARBA00022741"/>
    </source>
</evidence>
<evidence type="ECO:0000256" key="8">
    <source>
        <dbReference type="ARBA" id="ARBA00022984"/>
    </source>
</evidence>
<evidence type="ECO:0000256" key="12">
    <source>
        <dbReference type="PIRSR" id="PIRSR039102-3"/>
    </source>
</evidence>
<gene>
    <name evidence="10" type="primary">ddl</name>
    <name evidence="15" type="ORF">A3A02_04175</name>
</gene>
<dbReference type="Pfam" id="PF01820">
    <property type="entry name" value="Dala_Dala_lig_N"/>
    <property type="match status" value="2"/>
</dbReference>
<dbReference type="PIRSF" id="PIRSF039102">
    <property type="entry name" value="Ddl/VanB"/>
    <property type="match status" value="1"/>
</dbReference>
<comment type="function">
    <text evidence="10">Cell wall formation.</text>
</comment>
<comment type="pathway">
    <text evidence="10">Cell wall biogenesis; peptidoglycan biosynthesis.</text>
</comment>
<evidence type="ECO:0000256" key="3">
    <source>
        <dbReference type="ARBA" id="ARBA00022490"/>
    </source>
</evidence>
<keyword evidence="12" id="KW-0464">Manganese</keyword>
<comment type="cofactor">
    <cofactor evidence="12">
        <name>Mg(2+)</name>
        <dbReference type="ChEBI" id="CHEBI:18420"/>
    </cofactor>
    <cofactor evidence="12">
        <name>Mn(2+)</name>
        <dbReference type="ChEBI" id="CHEBI:29035"/>
    </cofactor>
    <text evidence="12">Binds 2 magnesium or manganese ions per subunit.</text>
</comment>
<dbReference type="Proteomes" id="UP000177376">
    <property type="component" value="Unassembled WGS sequence"/>
</dbReference>
<keyword evidence="12" id="KW-0460">Magnesium</keyword>
<dbReference type="UniPathway" id="UPA00219"/>
<evidence type="ECO:0000256" key="2">
    <source>
        <dbReference type="ARBA" id="ARBA00010871"/>
    </source>
</evidence>
<comment type="subcellular location">
    <subcellularLocation>
        <location evidence="1 10">Cytoplasm</location>
    </subcellularLocation>
</comment>
<keyword evidence="9 10" id="KW-0961">Cell wall biogenesis/degradation</keyword>
<evidence type="ECO:0000256" key="13">
    <source>
        <dbReference type="PROSITE-ProRule" id="PRU00409"/>
    </source>
</evidence>
<evidence type="ECO:0000256" key="6">
    <source>
        <dbReference type="ARBA" id="ARBA00022840"/>
    </source>
</evidence>
<evidence type="ECO:0000313" key="16">
    <source>
        <dbReference type="Proteomes" id="UP000177376"/>
    </source>
</evidence>
<dbReference type="GO" id="GO:0008360">
    <property type="term" value="P:regulation of cell shape"/>
    <property type="evidence" value="ECO:0007669"/>
    <property type="project" value="UniProtKB-KW"/>
</dbReference>
<evidence type="ECO:0000256" key="9">
    <source>
        <dbReference type="ARBA" id="ARBA00023316"/>
    </source>
</evidence>
<dbReference type="GO" id="GO:0071555">
    <property type="term" value="P:cell wall organization"/>
    <property type="evidence" value="ECO:0007669"/>
    <property type="project" value="UniProtKB-KW"/>
</dbReference>
<dbReference type="InterPro" id="IPR011761">
    <property type="entry name" value="ATP-grasp"/>
</dbReference>
<reference evidence="15 16" key="1">
    <citation type="journal article" date="2016" name="Nat. Commun.">
        <title>Thousands of microbial genomes shed light on interconnected biogeochemical processes in an aquifer system.</title>
        <authorList>
            <person name="Anantharaman K."/>
            <person name="Brown C.T."/>
            <person name="Hug L.A."/>
            <person name="Sharon I."/>
            <person name="Castelle C.J."/>
            <person name="Probst A.J."/>
            <person name="Thomas B.C."/>
            <person name="Singh A."/>
            <person name="Wilkins M.J."/>
            <person name="Karaoz U."/>
            <person name="Brodie E.L."/>
            <person name="Williams K.H."/>
            <person name="Hubbard S.S."/>
            <person name="Banfield J.F."/>
        </authorList>
    </citation>
    <scope>NUCLEOTIDE SEQUENCE [LARGE SCALE GENOMIC DNA]</scope>
</reference>
<dbReference type="Pfam" id="PF07478">
    <property type="entry name" value="Dala_Dala_lig_C"/>
    <property type="match status" value="1"/>
</dbReference>
<dbReference type="GO" id="GO:0046872">
    <property type="term" value="F:metal ion binding"/>
    <property type="evidence" value="ECO:0007669"/>
    <property type="project" value="UniProtKB-KW"/>
</dbReference>
<dbReference type="PROSITE" id="PS00844">
    <property type="entry name" value="DALA_DALA_LIGASE_2"/>
    <property type="match status" value="1"/>
</dbReference>
<dbReference type="GO" id="GO:0005737">
    <property type="term" value="C:cytoplasm"/>
    <property type="evidence" value="ECO:0007669"/>
    <property type="project" value="UniProtKB-SubCell"/>
</dbReference>
<dbReference type="PROSITE" id="PS50975">
    <property type="entry name" value="ATP_GRASP"/>
    <property type="match status" value="1"/>
</dbReference>
<comment type="similarity">
    <text evidence="2 10">Belongs to the D-alanine--D-alanine ligase family.</text>
</comment>
<dbReference type="Gene3D" id="3.30.1490.20">
    <property type="entry name" value="ATP-grasp fold, A domain"/>
    <property type="match status" value="1"/>
</dbReference>
<evidence type="ECO:0000256" key="10">
    <source>
        <dbReference type="HAMAP-Rule" id="MF_00047"/>
    </source>
</evidence>
<keyword evidence="5 13" id="KW-0547">Nucleotide-binding</keyword>
<dbReference type="NCBIfam" id="NF002378">
    <property type="entry name" value="PRK01372.1"/>
    <property type="match status" value="1"/>
</dbReference>
<evidence type="ECO:0000256" key="1">
    <source>
        <dbReference type="ARBA" id="ARBA00004496"/>
    </source>
</evidence>
<feature type="active site" evidence="11">
    <location>
        <position position="17"/>
    </location>
</feature>
<organism evidence="15 16">
    <name type="scientific">Candidatus Buchananbacteria bacterium RIFCSPLOWO2_01_FULL_39_33</name>
    <dbReference type="NCBI Taxonomy" id="1797543"/>
    <lineage>
        <taxon>Bacteria</taxon>
        <taxon>Candidatus Buchananiibacteriota</taxon>
    </lineage>
</organism>
<dbReference type="PANTHER" id="PTHR23132">
    <property type="entry name" value="D-ALANINE--D-ALANINE LIGASE"/>
    <property type="match status" value="1"/>
</dbReference>
<dbReference type="InterPro" id="IPR011095">
    <property type="entry name" value="Dala_Dala_lig_C"/>
</dbReference>
<dbReference type="InterPro" id="IPR013815">
    <property type="entry name" value="ATP_grasp_subdomain_1"/>
</dbReference>
<feature type="active site" evidence="11">
    <location>
        <position position="155"/>
    </location>
</feature>
<keyword evidence="4 10" id="KW-0436">Ligase</keyword>
<dbReference type="InterPro" id="IPR000291">
    <property type="entry name" value="D-Ala_lig_Van_CS"/>
</dbReference>
<evidence type="ECO:0000313" key="15">
    <source>
        <dbReference type="EMBL" id="OGY51797.1"/>
    </source>
</evidence>
<dbReference type="SUPFAM" id="SSF52440">
    <property type="entry name" value="PreATP-grasp domain"/>
    <property type="match status" value="1"/>
</dbReference>
<keyword evidence="8 10" id="KW-0573">Peptidoglycan synthesis</keyword>
<feature type="binding site" evidence="12">
    <location>
        <position position="262"/>
    </location>
    <ligand>
        <name>Mg(2+)</name>
        <dbReference type="ChEBI" id="CHEBI:18420"/>
        <label>1</label>
    </ligand>
</feature>
<dbReference type="GO" id="GO:0005524">
    <property type="term" value="F:ATP binding"/>
    <property type="evidence" value="ECO:0007669"/>
    <property type="project" value="UniProtKB-UniRule"/>
</dbReference>
<dbReference type="PANTHER" id="PTHR23132:SF23">
    <property type="entry name" value="D-ALANINE--D-ALANINE LIGASE B"/>
    <property type="match status" value="1"/>
</dbReference>
<dbReference type="PROSITE" id="PS00843">
    <property type="entry name" value="DALA_DALA_LIGASE_1"/>
    <property type="match status" value="1"/>
</dbReference>
<dbReference type="GO" id="GO:0009252">
    <property type="term" value="P:peptidoglycan biosynthetic process"/>
    <property type="evidence" value="ECO:0007669"/>
    <property type="project" value="UniProtKB-UniRule"/>
</dbReference>
<dbReference type="NCBIfam" id="TIGR01205">
    <property type="entry name" value="D_ala_D_alaTIGR"/>
    <property type="match status" value="1"/>
</dbReference>
<proteinExistence type="inferred from homology"/>
<feature type="binding site" evidence="12">
    <location>
        <position position="274"/>
    </location>
    <ligand>
        <name>Mg(2+)</name>
        <dbReference type="ChEBI" id="CHEBI:18420"/>
        <label>1</label>
    </ligand>
</feature>
<comment type="caution">
    <text evidence="15">The sequence shown here is derived from an EMBL/GenBank/DDBJ whole genome shotgun (WGS) entry which is preliminary data.</text>
</comment>
<dbReference type="HAMAP" id="MF_00047">
    <property type="entry name" value="Dala_Dala_lig"/>
    <property type="match status" value="1"/>
</dbReference>
<evidence type="ECO:0000256" key="4">
    <source>
        <dbReference type="ARBA" id="ARBA00022598"/>
    </source>
</evidence>
<evidence type="ECO:0000256" key="7">
    <source>
        <dbReference type="ARBA" id="ARBA00022960"/>
    </source>
</evidence>
<dbReference type="Gene3D" id="3.40.50.20">
    <property type="match status" value="1"/>
</dbReference>
<dbReference type="SUPFAM" id="SSF56059">
    <property type="entry name" value="Glutathione synthetase ATP-binding domain-like"/>
    <property type="match status" value="1"/>
</dbReference>
<protein>
    <recommendedName>
        <fullName evidence="10">D-alanine--D-alanine ligase</fullName>
        <ecNumber evidence="10">6.3.2.4</ecNumber>
    </recommendedName>
    <alternativeName>
        <fullName evidence="10">D-Ala-D-Ala ligase</fullName>
    </alternativeName>
    <alternativeName>
        <fullName evidence="10">D-alanylalanine synthetase</fullName>
    </alternativeName>
</protein>
<keyword evidence="7 10" id="KW-0133">Cell shape</keyword>
<evidence type="ECO:0000259" key="14">
    <source>
        <dbReference type="PROSITE" id="PS50975"/>
    </source>
</evidence>
<dbReference type="AlphaFoldDB" id="A0A1G1YK04"/>
<accession>A0A1G1YK04</accession>
<name>A0A1G1YK04_9BACT</name>
<keyword evidence="3 10" id="KW-0963">Cytoplasm</keyword>
<feature type="active site" evidence="11">
    <location>
        <position position="285"/>
    </location>
</feature>
<comment type="catalytic activity">
    <reaction evidence="10">
        <text>2 D-alanine + ATP = D-alanyl-D-alanine + ADP + phosphate + H(+)</text>
        <dbReference type="Rhea" id="RHEA:11224"/>
        <dbReference type="ChEBI" id="CHEBI:15378"/>
        <dbReference type="ChEBI" id="CHEBI:30616"/>
        <dbReference type="ChEBI" id="CHEBI:43474"/>
        <dbReference type="ChEBI" id="CHEBI:57416"/>
        <dbReference type="ChEBI" id="CHEBI:57822"/>
        <dbReference type="ChEBI" id="CHEBI:456216"/>
        <dbReference type="EC" id="6.3.2.4"/>
    </reaction>
</comment>
<feature type="binding site" evidence="12">
    <location>
        <position position="274"/>
    </location>
    <ligand>
        <name>Mg(2+)</name>
        <dbReference type="ChEBI" id="CHEBI:18420"/>
        <label>2</label>
    </ligand>
</feature>
<evidence type="ECO:0000256" key="11">
    <source>
        <dbReference type="PIRSR" id="PIRSR039102-1"/>
    </source>
</evidence>